<dbReference type="EMBL" id="LFYR01000757">
    <property type="protein sequence ID" value="KMZ69581.1"/>
    <property type="molecule type" value="Genomic_DNA"/>
</dbReference>
<accession>A0A0K9PKU0</accession>
<feature type="domain" description="WRKY19-like zinc finger" evidence="2">
    <location>
        <begin position="390"/>
        <end position="414"/>
    </location>
</feature>
<dbReference type="OrthoDB" id="77038at2759"/>
<dbReference type="Proteomes" id="UP000036987">
    <property type="component" value="Unassembled WGS sequence"/>
</dbReference>
<dbReference type="OMA" id="NIMAMIS"/>
<feature type="domain" description="WRKY19-like zinc finger" evidence="2">
    <location>
        <begin position="315"/>
        <end position="339"/>
    </location>
</feature>
<dbReference type="PANTHER" id="PTHR31827:SF40">
    <property type="entry name" value="F22C12.10"/>
    <property type="match status" value="1"/>
</dbReference>
<evidence type="ECO:0000259" key="2">
    <source>
        <dbReference type="Pfam" id="PF24906"/>
    </source>
</evidence>
<evidence type="ECO:0000313" key="3">
    <source>
        <dbReference type="EMBL" id="KMZ69581.1"/>
    </source>
</evidence>
<feature type="compositionally biased region" description="Polar residues" evidence="1">
    <location>
        <begin position="82"/>
        <end position="101"/>
    </location>
</feature>
<sequence length="650" mass="68128">MDSISQNMAFSGDNNSFNAFLNFNKPLSDHCPDTTLRLNFPDASASYGSNGTQNKRKFIDVDWTKNTDDDFSLALSLGHSSRPSVNNKMNSATSGTMSSIKENGEGSSMEICLNSQHCLGDHDGNGSHSLKKPTVFMAKPLEGPVCDLQLSLSSGPSASVITTGGSLFSMQNQNSLEMSVSVNRMSVVDEGSTSSRWKSGVSMLPSLHTNQSVDSFSLNWADTTKNDLVPSVSNLLSTTKNQGPKSPVSHNSGIAYTHQQRSPCTRTCQFQGCGKGARGASGLCIAHGGGRRCQREGCHKGAEGRTLYCKAHGGGRRCQLLGCTKSAEGRTDFCIAHGGGRRCSHEGCTRAARGKSGLCIRHGGGKRCQRENCTRSAEGFSGLCISHGGGRRCQYVGCTKGAQGSTIFCKAHGGGKRCTVLGCTKGAEGSTPFCKGHGGGKRCSFQGGEKCPKSVHGGTQFCVAHGGGKRCAAPECTKSARGRTNFCVHHGGGKRCKSEGCGKSAQGRTDFCKAHGGGKRCVFGQSASTPGPQWSPCGRFARGKSGLCLSHSSIIQDHASHGGVSLLTYDGSHNVHFLKPEKMKETSGVENAFAVVGTRGHNIAASWNASESKSTNQVSSLVISDTIALPEGRVHGGSLMAMLANSTGAP</sequence>
<organism evidence="3 4">
    <name type="scientific">Zostera marina</name>
    <name type="common">Eelgrass</name>
    <dbReference type="NCBI Taxonomy" id="29655"/>
    <lineage>
        <taxon>Eukaryota</taxon>
        <taxon>Viridiplantae</taxon>
        <taxon>Streptophyta</taxon>
        <taxon>Embryophyta</taxon>
        <taxon>Tracheophyta</taxon>
        <taxon>Spermatophyta</taxon>
        <taxon>Magnoliopsida</taxon>
        <taxon>Liliopsida</taxon>
        <taxon>Zosteraceae</taxon>
        <taxon>Zostera</taxon>
    </lineage>
</organism>
<comment type="caution">
    <text evidence="3">The sequence shown here is derived from an EMBL/GenBank/DDBJ whole genome shotgun (WGS) entry which is preliminary data.</text>
</comment>
<keyword evidence="4" id="KW-1185">Reference proteome</keyword>
<feature type="domain" description="WRKY19-like zinc finger" evidence="2">
    <location>
        <begin position="493"/>
        <end position="517"/>
    </location>
</feature>
<dbReference type="STRING" id="29655.A0A0K9PKU0"/>
<dbReference type="Pfam" id="PF24906">
    <property type="entry name" value="Zf_WRKY19"/>
    <property type="match status" value="6"/>
</dbReference>
<evidence type="ECO:0000256" key="1">
    <source>
        <dbReference type="SAM" id="MobiDB-lite"/>
    </source>
</evidence>
<dbReference type="InterPro" id="IPR056866">
    <property type="entry name" value="Znf_WRKY19"/>
</dbReference>
<feature type="region of interest" description="Disordered" evidence="1">
    <location>
        <begin position="82"/>
        <end position="103"/>
    </location>
</feature>
<feature type="domain" description="WRKY19-like zinc finger" evidence="2">
    <location>
        <begin position="468"/>
        <end position="492"/>
    </location>
</feature>
<feature type="domain" description="WRKY19-like zinc finger" evidence="2">
    <location>
        <begin position="365"/>
        <end position="389"/>
    </location>
</feature>
<reference evidence="4" key="1">
    <citation type="journal article" date="2016" name="Nature">
        <title>The genome of the seagrass Zostera marina reveals angiosperm adaptation to the sea.</title>
        <authorList>
            <person name="Olsen J.L."/>
            <person name="Rouze P."/>
            <person name="Verhelst B."/>
            <person name="Lin Y.-C."/>
            <person name="Bayer T."/>
            <person name="Collen J."/>
            <person name="Dattolo E."/>
            <person name="De Paoli E."/>
            <person name="Dittami S."/>
            <person name="Maumus F."/>
            <person name="Michel G."/>
            <person name="Kersting A."/>
            <person name="Lauritano C."/>
            <person name="Lohaus R."/>
            <person name="Toepel M."/>
            <person name="Tonon T."/>
            <person name="Vanneste K."/>
            <person name="Amirebrahimi M."/>
            <person name="Brakel J."/>
            <person name="Bostroem C."/>
            <person name="Chovatia M."/>
            <person name="Grimwood J."/>
            <person name="Jenkins J.W."/>
            <person name="Jueterbock A."/>
            <person name="Mraz A."/>
            <person name="Stam W.T."/>
            <person name="Tice H."/>
            <person name="Bornberg-Bauer E."/>
            <person name="Green P.J."/>
            <person name="Pearson G.A."/>
            <person name="Procaccini G."/>
            <person name="Duarte C.M."/>
            <person name="Schmutz J."/>
            <person name="Reusch T.B.H."/>
            <person name="Van de Peer Y."/>
        </authorList>
    </citation>
    <scope>NUCLEOTIDE SEQUENCE [LARGE SCALE GENOMIC DNA]</scope>
    <source>
        <strain evidence="4">cv. Finnish</strain>
    </source>
</reference>
<dbReference type="AlphaFoldDB" id="A0A0K9PKU0"/>
<name>A0A0K9PKU0_ZOSMR</name>
<dbReference type="PANTHER" id="PTHR31827">
    <property type="entry name" value="EMB|CAB89363.1"/>
    <property type="match status" value="1"/>
</dbReference>
<protein>
    <submittedName>
        <fullName evidence="3">Loricrin-like</fullName>
    </submittedName>
</protein>
<gene>
    <name evidence="3" type="ORF">ZOSMA_20G00590</name>
</gene>
<proteinExistence type="predicted"/>
<feature type="domain" description="WRKY19-like zinc finger" evidence="2">
    <location>
        <begin position="340"/>
        <end position="364"/>
    </location>
</feature>
<evidence type="ECO:0000313" key="4">
    <source>
        <dbReference type="Proteomes" id="UP000036987"/>
    </source>
</evidence>